<gene>
    <name evidence="11" type="ORF">MUK42_05361</name>
</gene>
<dbReference type="GO" id="GO:0009416">
    <property type="term" value="P:response to light stimulus"/>
    <property type="evidence" value="ECO:0007669"/>
    <property type="project" value="TreeGrafter"/>
</dbReference>
<dbReference type="OrthoDB" id="525159at2759"/>
<feature type="region of interest" description="Disordered" evidence="8">
    <location>
        <begin position="1"/>
        <end position="23"/>
    </location>
</feature>
<feature type="region of interest" description="Disordered" evidence="8">
    <location>
        <begin position="368"/>
        <end position="480"/>
    </location>
</feature>
<evidence type="ECO:0000256" key="5">
    <source>
        <dbReference type="ARBA" id="ARBA00023125"/>
    </source>
</evidence>
<dbReference type="InterPro" id="IPR006936">
    <property type="entry name" value="ALOG_dom"/>
</dbReference>
<feature type="domain" description="ALOG" evidence="10">
    <location>
        <begin position="475"/>
        <end position="602"/>
    </location>
</feature>
<keyword evidence="9" id="KW-0812">Transmembrane</keyword>
<comment type="similarity">
    <text evidence="2">Belongs to the plant homeotic and developmental regulators ALOG protein family.</text>
</comment>
<dbReference type="GO" id="GO:0009299">
    <property type="term" value="P:mRNA transcription"/>
    <property type="evidence" value="ECO:0007669"/>
    <property type="project" value="TreeGrafter"/>
</dbReference>
<evidence type="ECO:0000256" key="8">
    <source>
        <dbReference type="SAM" id="MobiDB-lite"/>
    </source>
</evidence>
<evidence type="ECO:0000256" key="4">
    <source>
        <dbReference type="ARBA" id="ARBA00023015"/>
    </source>
</evidence>
<name>A0A9E7EX08_9LILI</name>
<keyword evidence="4" id="KW-0805">Transcription regulation</keyword>
<dbReference type="PANTHER" id="PTHR31165:SF115">
    <property type="entry name" value="PROTEIN LIGHT-DEPENDENT SHORT HYPOCOTYLS 4"/>
    <property type="match status" value="1"/>
</dbReference>
<evidence type="ECO:0000256" key="6">
    <source>
        <dbReference type="ARBA" id="ARBA00023163"/>
    </source>
</evidence>
<dbReference type="PROSITE" id="PS51697">
    <property type="entry name" value="ALOG"/>
    <property type="match status" value="1"/>
</dbReference>
<keyword evidence="12" id="KW-1185">Reference proteome</keyword>
<comment type="subcellular location">
    <subcellularLocation>
        <location evidence="1">Nucleus</location>
    </subcellularLocation>
</comment>
<dbReference type="EMBL" id="CP097503">
    <property type="protein sequence ID" value="URD83547.1"/>
    <property type="molecule type" value="Genomic_DNA"/>
</dbReference>
<proteinExistence type="inferred from homology"/>
<feature type="compositionally biased region" description="Low complexity" evidence="8">
    <location>
        <begin position="1"/>
        <end position="14"/>
    </location>
</feature>
<keyword evidence="9" id="KW-0472">Membrane</keyword>
<keyword evidence="5" id="KW-0238">DNA-binding</keyword>
<evidence type="ECO:0000313" key="11">
    <source>
        <dbReference type="EMBL" id="URD83547.1"/>
    </source>
</evidence>
<feature type="compositionally biased region" description="Acidic residues" evidence="8">
    <location>
        <begin position="389"/>
        <end position="403"/>
    </location>
</feature>
<feature type="compositionally biased region" description="Gly residues" evidence="8">
    <location>
        <begin position="429"/>
        <end position="438"/>
    </location>
</feature>
<sequence length="620" mass="68943">MLLWYPSSSSSLPSAGATPNPKSPIPLRDMAAAAAAVTPAVLVWPTLHPTGHRSTALIPSAPLRSSFARFFRKPSSKFRIVCMTSSAAGSPYDSGSIEGFDMVKAAYTRKRKDAERRGDEAYLAKVGFSFMFQLEKAYDRIMMSQLQSRKKGLTFGSFKVSKDIKYADKQPIVPWGPRYSKSSVKDMRINMAISAVFSLWVLIQQNTEWKPLQFLAFVFFYRIFEKLKAFEPAASPTLDEYGEDEGKGLRMGKRILRSLALVFGCIAVSSLGYTGLLNLIEFLGRAIPLFLYNNQVVEINGYILKYSEMYVEINEKGRRRVVKEASLQDKERNRNIDLKMTTLMQAEPARFWGGKEMSAVIKNEAGLQINPKQDCSNGSQNPSARSNEEESQQVEEEEEEEEERERGRSFDLSSMDLIPNPDSPHSDHSGGGGGGVGGPSNSPHCFASFSTATPGTAPSSSSSSTSSSSSPSLSRYESQKRRDWNTFGQYLKNHRPPLSLARCSGAHVLEFLRYLDQFGKTKVHTQMCPFFGHPNPPAPCPCPLRQAWGSLDALIGRLRAAYEENGGKPESNPFGARAVRLYLREVREIQSKARGVSYEKKKRKKPQQDQQHPPPPPAAA</sequence>
<protein>
    <recommendedName>
        <fullName evidence="10">ALOG domain-containing protein</fullName>
    </recommendedName>
</protein>
<evidence type="ECO:0000256" key="2">
    <source>
        <dbReference type="ARBA" id="ARBA00010308"/>
    </source>
</evidence>
<dbReference type="Proteomes" id="UP001055439">
    <property type="component" value="Chromosome 10"/>
</dbReference>
<keyword evidence="9" id="KW-1133">Transmembrane helix</keyword>
<dbReference type="GO" id="GO:0003677">
    <property type="term" value="F:DNA binding"/>
    <property type="evidence" value="ECO:0007669"/>
    <property type="project" value="UniProtKB-KW"/>
</dbReference>
<evidence type="ECO:0000256" key="9">
    <source>
        <dbReference type="SAM" id="Phobius"/>
    </source>
</evidence>
<evidence type="ECO:0000259" key="10">
    <source>
        <dbReference type="PROSITE" id="PS51697"/>
    </source>
</evidence>
<dbReference type="InterPro" id="IPR040222">
    <property type="entry name" value="ALOG"/>
</dbReference>
<dbReference type="GO" id="GO:0005634">
    <property type="term" value="C:nucleus"/>
    <property type="evidence" value="ECO:0007669"/>
    <property type="project" value="UniProtKB-SubCell"/>
</dbReference>
<dbReference type="Pfam" id="PF04852">
    <property type="entry name" value="ALOG_dom"/>
    <property type="match status" value="1"/>
</dbReference>
<evidence type="ECO:0000256" key="1">
    <source>
        <dbReference type="ARBA" id="ARBA00004123"/>
    </source>
</evidence>
<feature type="transmembrane region" description="Helical" evidence="9">
    <location>
        <begin position="259"/>
        <end position="280"/>
    </location>
</feature>
<organism evidence="11 12">
    <name type="scientific">Musa troglodytarum</name>
    <name type="common">fe'i banana</name>
    <dbReference type="NCBI Taxonomy" id="320322"/>
    <lineage>
        <taxon>Eukaryota</taxon>
        <taxon>Viridiplantae</taxon>
        <taxon>Streptophyta</taxon>
        <taxon>Embryophyta</taxon>
        <taxon>Tracheophyta</taxon>
        <taxon>Spermatophyta</taxon>
        <taxon>Magnoliopsida</taxon>
        <taxon>Liliopsida</taxon>
        <taxon>Zingiberales</taxon>
        <taxon>Musaceae</taxon>
        <taxon>Musa</taxon>
    </lineage>
</organism>
<evidence type="ECO:0000313" key="12">
    <source>
        <dbReference type="Proteomes" id="UP001055439"/>
    </source>
</evidence>
<feature type="compositionally biased region" description="Polar residues" evidence="8">
    <location>
        <begin position="370"/>
        <end position="385"/>
    </location>
</feature>
<reference evidence="11" key="1">
    <citation type="submission" date="2022-05" db="EMBL/GenBank/DDBJ databases">
        <title>The Musa troglodytarum L. genome provides insights into the mechanism of non-climacteric behaviour and enrichment of carotenoids.</title>
        <authorList>
            <person name="Wang J."/>
        </authorList>
    </citation>
    <scope>NUCLEOTIDE SEQUENCE</scope>
    <source>
        <tissue evidence="11">Leaf</tissue>
    </source>
</reference>
<feature type="compositionally biased region" description="Low complexity" evidence="8">
    <location>
        <begin position="439"/>
        <end position="474"/>
    </location>
</feature>
<keyword evidence="3" id="KW-0217">Developmental protein</keyword>
<keyword evidence="7" id="KW-0539">Nucleus</keyword>
<accession>A0A9E7EX08</accession>
<evidence type="ECO:0000256" key="3">
    <source>
        <dbReference type="ARBA" id="ARBA00022473"/>
    </source>
</evidence>
<keyword evidence="6" id="KW-0804">Transcription</keyword>
<evidence type="ECO:0000256" key="7">
    <source>
        <dbReference type="ARBA" id="ARBA00023242"/>
    </source>
</evidence>
<feature type="region of interest" description="Disordered" evidence="8">
    <location>
        <begin position="593"/>
        <end position="620"/>
    </location>
</feature>
<dbReference type="PANTHER" id="PTHR31165">
    <property type="entry name" value="PROTEIN G1-LIKE2"/>
    <property type="match status" value="1"/>
</dbReference>
<dbReference type="AlphaFoldDB" id="A0A9E7EX08"/>